<dbReference type="RefSeq" id="WP_160806844.1">
    <property type="nucleotide sequence ID" value="NZ_BMPN01000002.1"/>
</dbReference>
<evidence type="ECO:0000259" key="1">
    <source>
        <dbReference type="SMART" id="SM00860"/>
    </source>
</evidence>
<evidence type="ECO:0000313" key="3">
    <source>
        <dbReference type="Proteomes" id="UP000634435"/>
    </source>
</evidence>
<dbReference type="SUPFAM" id="SSF160631">
    <property type="entry name" value="SMI1/KNR4-like"/>
    <property type="match status" value="1"/>
</dbReference>
<dbReference type="Pfam" id="PF09346">
    <property type="entry name" value="SMI1_KNR4"/>
    <property type="match status" value="1"/>
</dbReference>
<dbReference type="SMART" id="SM00860">
    <property type="entry name" value="SMI1_KNR4"/>
    <property type="match status" value="1"/>
</dbReference>
<dbReference type="Proteomes" id="UP000634435">
    <property type="component" value="Unassembled WGS sequence"/>
</dbReference>
<evidence type="ECO:0000313" key="2">
    <source>
        <dbReference type="EMBL" id="GGJ53300.1"/>
    </source>
</evidence>
<accession>A0ABQ2DG66</accession>
<proteinExistence type="predicted"/>
<organism evidence="2 3">
    <name type="scientific">Virgibacillus kapii</name>
    <dbReference type="NCBI Taxonomy" id="1638645"/>
    <lineage>
        <taxon>Bacteria</taxon>
        <taxon>Bacillati</taxon>
        <taxon>Bacillota</taxon>
        <taxon>Bacilli</taxon>
        <taxon>Bacillales</taxon>
        <taxon>Bacillaceae</taxon>
        <taxon>Virgibacillus</taxon>
    </lineage>
</organism>
<dbReference type="EMBL" id="BMPN01000002">
    <property type="protein sequence ID" value="GGJ53300.1"/>
    <property type="molecule type" value="Genomic_DNA"/>
</dbReference>
<keyword evidence="3" id="KW-1185">Reference proteome</keyword>
<dbReference type="Gene3D" id="3.40.1580.10">
    <property type="entry name" value="SMI1/KNR4-like"/>
    <property type="match status" value="1"/>
</dbReference>
<dbReference type="InterPro" id="IPR018958">
    <property type="entry name" value="Knr4/Smi1-like_dom"/>
</dbReference>
<gene>
    <name evidence="2" type="ORF">GCM10007111_14380</name>
</gene>
<feature type="domain" description="Knr4/Smi1-like" evidence="1">
    <location>
        <begin position="41"/>
        <end position="152"/>
    </location>
</feature>
<name>A0ABQ2DG66_9BACI</name>
<comment type="caution">
    <text evidence="2">The sequence shown here is derived from an EMBL/GenBank/DDBJ whole genome shotgun (WGS) entry which is preliminary data.</text>
</comment>
<reference evidence="3" key="1">
    <citation type="journal article" date="2019" name="Int. J. Syst. Evol. Microbiol.">
        <title>The Global Catalogue of Microorganisms (GCM) 10K type strain sequencing project: providing services to taxonomists for standard genome sequencing and annotation.</title>
        <authorList>
            <consortium name="The Broad Institute Genomics Platform"/>
            <consortium name="The Broad Institute Genome Sequencing Center for Infectious Disease"/>
            <person name="Wu L."/>
            <person name="Ma J."/>
        </authorList>
    </citation>
    <scope>NUCLEOTIDE SEQUENCE [LARGE SCALE GENOMIC DNA]</scope>
    <source>
        <strain evidence="3">JCM 30071</strain>
    </source>
</reference>
<dbReference type="InterPro" id="IPR037883">
    <property type="entry name" value="Knr4/Smi1-like_sf"/>
</dbReference>
<protein>
    <recommendedName>
        <fullName evidence="1">Knr4/Smi1-like domain-containing protein</fullName>
    </recommendedName>
</protein>
<sequence length="164" mass="19458">MNEGLIYRTISNLKQALKDNILLVPNSNGQPVKMHFQFNEPISKEEINRVEQFEEIILPSDYLYFLSLHNGATLFEPWYGGQLELYRLINVSKTKRAGLFPENCYPIGDWNGEYLLIDVKKTKDDHYLLWWDSSIESDTKDLQMNFSYWLYQFIVTKGSKFWEK</sequence>